<dbReference type="AlphaFoldDB" id="A0AAW9D418"/>
<name>A0AAW9D418_BURTH</name>
<evidence type="ECO:0000313" key="2">
    <source>
        <dbReference type="Proteomes" id="UP001272137"/>
    </source>
</evidence>
<proteinExistence type="predicted"/>
<dbReference type="Proteomes" id="UP001272137">
    <property type="component" value="Unassembled WGS sequence"/>
</dbReference>
<reference evidence="1" key="1">
    <citation type="submission" date="2018-08" db="EMBL/GenBank/DDBJ databases">
        <title>Identification of Burkholderia cepacia strains that express a Burkholderia pseudomallei-like capsular polysaccharide.</title>
        <authorList>
            <person name="Burtnick M.N."/>
            <person name="Vongsouvath M."/>
            <person name="Newton P."/>
            <person name="Wuthiekanun V."/>
            <person name="Limmathurotsakul D."/>
            <person name="Brett P.J."/>
            <person name="Chantratita N."/>
            <person name="Dance D.A."/>
        </authorList>
    </citation>
    <scope>NUCLEOTIDE SEQUENCE</scope>
    <source>
        <strain evidence="1">SBXCC001</strain>
    </source>
</reference>
<organism evidence="1 2">
    <name type="scientific">Burkholderia thailandensis</name>
    <dbReference type="NCBI Taxonomy" id="57975"/>
    <lineage>
        <taxon>Bacteria</taxon>
        <taxon>Pseudomonadati</taxon>
        <taxon>Pseudomonadota</taxon>
        <taxon>Betaproteobacteria</taxon>
        <taxon>Burkholderiales</taxon>
        <taxon>Burkholderiaceae</taxon>
        <taxon>Burkholderia</taxon>
        <taxon>pseudomallei group</taxon>
    </lineage>
</organism>
<accession>A0AAW9D418</accession>
<comment type="caution">
    <text evidence="1">The sequence shown here is derived from an EMBL/GenBank/DDBJ whole genome shotgun (WGS) entry which is preliminary data.</text>
</comment>
<dbReference type="EMBL" id="QXCT01000002">
    <property type="protein sequence ID" value="MDW9256196.1"/>
    <property type="molecule type" value="Genomic_DNA"/>
</dbReference>
<evidence type="ECO:0000313" key="1">
    <source>
        <dbReference type="EMBL" id="MDW9256196.1"/>
    </source>
</evidence>
<protein>
    <submittedName>
        <fullName evidence="1">Uncharacterized protein</fullName>
    </submittedName>
</protein>
<sequence length="85" mass="9799">MPTTPVRHDRRRAFGARGRLPISTEKELPLAANERAERRIWIDPPSVRRERDQVGASSFGTSMNLGIHVAPFYWRGMTEMARPWP</sequence>
<gene>
    <name evidence="1" type="ORF">C7S16_1256</name>
</gene>